<dbReference type="PANTHER" id="PTHR32309">
    <property type="entry name" value="TYROSINE-PROTEIN KINASE"/>
    <property type="match status" value="1"/>
</dbReference>
<feature type="transmembrane region" description="Helical" evidence="2">
    <location>
        <begin position="46"/>
        <end position="69"/>
    </location>
</feature>
<keyword evidence="2" id="KW-0812">Transmembrane</keyword>
<keyword evidence="2" id="KW-1133">Transmembrane helix</keyword>
<gene>
    <name evidence="3" type="ORF">L2737_02115</name>
</gene>
<evidence type="ECO:0000313" key="4">
    <source>
        <dbReference type="Proteomes" id="UP001202134"/>
    </source>
</evidence>
<name>A0ABT0KJX9_9GAMM</name>
<keyword evidence="2" id="KW-0472">Membrane</keyword>
<dbReference type="PANTHER" id="PTHR32309:SF13">
    <property type="entry name" value="FERRIC ENTEROBACTIN TRANSPORT PROTEIN FEPE"/>
    <property type="match status" value="1"/>
</dbReference>
<protein>
    <submittedName>
        <fullName evidence="3">Lipopolysaccharide biosynthesis protein</fullName>
    </submittedName>
</protein>
<dbReference type="EMBL" id="JAKIKU010000001">
    <property type="protein sequence ID" value="MCL1044127.1"/>
    <property type="molecule type" value="Genomic_DNA"/>
</dbReference>
<evidence type="ECO:0000256" key="2">
    <source>
        <dbReference type="SAM" id="Phobius"/>
    </source>
</evidence>
<organism evidence="3 4">
    <name type="scientific">Shewanella electrodiphila</name>
    <dbReference type="NCBI Taxonomy" id="934143"/>
    <lineage>
        <taxon>Bacteria</taxon>
        <taxon>Pseudomonadati</taxon>
        <taxon>Pseudomonadota</taxon>
        <taxon>Gammaproteobacteria</taxon>
        <taxon>Alteromonadales</taxon>
        <taxon>Shewanellaceae</taxon>
        <taxon>Shewanella</taxon>
    </lineage>
</organism>
<evidence type="ECO:0000313" key="3">
    <source>
        <dbReference type="EMBL" id="MCL1044127.1"/>
    </source>
</evidence>
<feature type="coiled-coil region" evidence="1">
    <location>
        <begin position="285"/>
        <end position="312"/>
    </location>
</feature>
<feature type="transmembrane region" description="Helical" evidence="2">
    <location>
        <begin position="379"/>
        <end position="401"/>
    </location>
</feature>
<keyword evidence="4" id="KW-1185">Reference proteome</keyword>
<proteinExistence type="predicted"/>
<keyword evidence="1" id="KW-0175">Coiled coil</keyword>
<dbReference type="RefSeq" id="WP_248954586.1">
    <property type="nucleotide sequence ID" value="NZ_JAKIKU010000001.1"/>
</dbReference>
<evidence type="ECO:0000256" key="1">
    <source>
        <dbReference type="SAM" id="Coils"/>
    </source>
</evidence>
<accession>A0ABT0KJX9</accession>
<sequence>MNKADEKIGEVPVKDELQAKPSSSSVTDKLKQLKLKIQGSPYLKHFVTPFGLCVLLPILLFSFYQIVWASPRFESRFQMIVQQPDGMSTLDPSMALLTGFGGAATNTDTQIVQKYIFSNDMLEYLNDNISLREHFESSQADIFSRLYSWQSKEAFSQFYNSMVDVVIDEKSSVITVRVQGFSSDYSTLLATQIGEKAEWYINDISHQLANAQLEFVKQEHLTVEGRLVNAQKSLLAFQQRYNLLNPEEEGKALAQIAYGIEAQIAAKKTELTTLRAVMSDEAPQVVNVENQIKAYQEQLQFEKTRLTQQNEASKESDLSISQVLAKFSDLKLELELAIKSFASSIISMEKSRVEAYRQLKFLILVEQPTKPEDNLYPKVIYNIALLSVVLFLIFGIFKIVVSTFNELK</sequence>
<comment type="caution">
    <text evidence="3">The sequence shown here is derived from an EMBL/GenBank/DDBJ whole genome shotgun (WGS) entry which is preliminary data.</text>
</comment>
<dbReference type="Proteomes" id="UP001202134">
    <property type="component" value="Unassembled WGS sequence"/>
</dbReference>
<dbReference type="InterPro" id="IPR050445">
    <property type="entry name" value="Bact_polysacc_biosynth/exp"/>
</dbReference>
<reference evidence="3 4" key="1">
    <citation type="submission" date="2022-01" db="EMBL/GenBank/DDBJ databases">
        <title>Whole genome-based taxonomy of the Shewanellaceae.</title>
        <authorList>
            <person name="Martin-Rodriguez A.J."/>
        </authorList>
    </citation>
    <scope>NUCLEOTIDE SEQUENCE [LARGE SCALE GENOMIC DNA]</scope>
    <source>
        <strain evidence="3 4">DSM 24955</strain>
    </source>
</reference>